<reference evidence="2 3" key="2">
    <citation type="submission" date="2019-01" db="EMBL/GenBank/DDBJ databases">
        <title>A chromosome length genome reference of the Java medaka (oryzias javanicus).</title>
        <authorList>
            <person name="Herpin A."/>
            <person name="Takehana Y."/>
            <person name="Naruse K."/>
            <person name="Ansai S."/>
            <person name="Kawaguchi M."/>
        </authorList>
    </citation>
    <scope>NUCLEOTIDE SEQUENCE [LARGE SCALE GENOMIC DNA]</scope>
    <source>
        <strain evidence="2">RS831</strain>
        <tissue evidence="2">Whole body</tissue>
    </source>
</reference>
<evidence type="ECO:0000256" key="1">
    <source>
        <dbReference type="SAM" id="MobiDB-lite"/>
    </source>
</evidence>
<proteinExistence type="predicted"/>
<keyword evidence="3" id="KW-1185">Reference proteome</keyword>
<dbReference type="Proteomes" id="UP000283210">
    <property type="component" value="Chromosome 1"/>
</dbReference>
<accession>A0A437DNB1</accession>
<reference evidence="2 3" key="1">
    <citation type="submission" date="2018-11" db="EMBL/GenBank/DDBJ databases">
        <authorList>
            <person name="Lopez-Roques C."/>
            <person name="Donnadieu C."/>
            <person name="Bouchez O."/>
            <person name="Klopp C."/>
            <person name="Cabau C."/>
            <person name="Zahm M."/>
        </authorList>
    </citation>
    <scope>NUCLEOTIDE SEQUENCE [LARGE SCALE GENOMIC DNA]</scope>
    <source>
        <strain evidence="2">RS831</strain>
        <tissue evidence="2">Whole body</tissue>
    </source>
</reference>
<gene>
    <name evidence="2" type="ORF">OJAV_G00009500</name>
</gene>
<evidence type="ECO:0000313" key="2">
    <source>
        <dbReference type="EMBL" id="RVE76355.1"/>
    </source>
</evidence>
<feature type="region of interest" description="Disordered" evidence="1">
    <location>
        <begin position="1"/>
        <end position="58"/>
    </location>
</feature>
<evidence type="ECO:0000313" key="3">
    <source>
        <dbReference type="Proteomes" id="UP000283210"/>
    </source>
</evidence>
<organism evidence="2 3">
    <name type="scientific">Oryzias javanicus</name>
    <name type="common">Javanese ricefish</name>
    <name type="synonym">Aplocheilus javanicus</name>
    <dbReference type="NCBI Taxonomy" id="123683"/>
    <lineage>
        <taxon>Eukaryota</taxon>
        <taxon>Metazoa</taxon>
        <taxon>Chordata</taxon>
        <taxon>Craniata</taxon>
        <taxon>Vertebrata</taxon>
        <taxon>Euteleostomi</taxon>
        <taxon>Actinopterygii</taxon>
        <taxon>Neopterygii</taxon>
        <taxon>Teleostei</taxon>
        <taxon>Neoteleostei</taxon>
        <taxon>Acanthomorphata</taxon>
        <taxon>Ovalentaria</taxon>
        <taxon>Atherinomorphae</taxon>
        <taxon>Beloniformes</taxon>
        <taxon>Adrianichthyidae</taxon>
        <taxon>Oryziinae</taxon>
        <taxon>Oryzias</taxon>
    </lineage>
</organism>
<dbReference type="EMBL" id="CM012437">
    <property type="protein sequence ID" value="RVE76355.1"/>
    <property type="molecule type" value="Genomic_DNA"/>
</dbReference>
<name>A0A437DNB1_ORYJA</name>
<sequence>MNSWRGIKGGLRPAGRSDRLKGASGAGAGPGAAHGHVQTSAADGARGGLDPPPPHPALQERFHGFALLQSAPGFAWSRCGSELVVWIPSRRVTSESELLRLW</sequence>
<dbReference type="AlphaFoldDB" id="A0A437DNB1"/>
<protein>
    <submittedName>
        <fullName evidence="2">Uncharacterized protein</fullName>
    </submittedName>
</protein>